<protein>
    <submittedName>
        <fullName evidence="2">Uncharacterized protein</fullName>
    </submittedName>
</protein>
<organism evidence="2 3">
    <name type="scientific">Ancylobacter tetraedralis</name>
    <dbReference type="NCBI Taxonomy" id="217068"/>
    <lineage>
        <taxon>Bacteria</taxon>
        <taxon>Pseudomonadati</taxon>
        <taxon>Pseudomonadota</taxon>
        <taxon>Alphaproteobacteria</taxon>
        <taxon>Hyphomicrobiales</taxon>
        <taxon>Xanthobacteraceae</taxon>
        <taxon>Ancylobacter</taxon>
    </lineage>
</organism>
<keyword evidence="1" id="KW-0472">Membrane</keyword>
<accession>A0A839Z9T7</accession>
<feature type="transmembrane region" description="Helical" evidence="1">
    <location>
        <begin position="74"/>
        <end position="94"/>
    </location>
</feature>
<evidence type="ECO:0000256" key="1">
    <source>
        <dbReference type="SAM" id="Phobius"/>
    </source>
</evidence>
<proteinExistence type="predicted"/>
<sequence length="101" mass="11440">MTDEVPAAIIESIRRDVIEELKDDFRIVVRDVFREELHAIGLRAASADEVDQAREDFRALRRWRLAMDGIASKIGYTVITVLVGAMLIVAWAGVRVHVLRP</sequence>
<dbReference type="RefSeq" id="WP_183189647.1">
    <property type="nucleotide sequence ID" value="NZ_JACICD010000003.1"/>
</dbReference>
<name>A0A839Z9T7_9HYPH</name>
<comment type="caution">
    <text evidence="2">The sequence shown here is derived from an EMBL/GenBank/DDBJ whole genome shotgun (WGS) entry which is preliminary data.</text>
</comment>
<keyword evidence="1" id="KW-1133">Transmembrane helix</keyword>
<dbReference type="EMBL" id="JACICD010000003">
    <property type="protein sequence ID" value="MBB3771500.1"/>
    <property type="molecule type" value="Genomic_DNA"/>
</dbReference>
<reference evidence="2 3" key="1">
    <citation type="submission" date="2020-08" db="EMBL/GenBank/DDBJ databases">
        <title>Genomic Encyclopedia of Type Strains, Phase IV (KMG-IV): sequencing the most valuable type-strain genomes for metagenomic binning, comparative biology and taxonomic classification.</title>
        <authorList>
            <person name="Goeker M."/>
        </authorList>
    </citation>
    <scope>NUCLEOTIDE SEQUENCE [LARGE SCALE GENOMIC DNA]</scope>
    <source>
        <strain evidence="2 3">DSM 5895</strain>
    </source>
</reference>
<keyword evidence="3" id="KW-1185">Reference proteome</keyword>
<keyword evidence="1" id="KW-0812">Transmembrane</keyword>
<dbReference type="AlphaFoldDB" id="A0A839Z9T7"/>
<evidence type="ECO:0000313" key="2">
    <source>
        <dbReference type="EMBL" id="MBB3771500.1"/>
    </source>
</evidence>
<dbReference type="Proteomes" id="UP000533469">
    <property type="component" value="Unassembled WGS sequence"/>
</dbReference>
<gene>
    <name evidence="2" type="ORF">FHS55_002099</name>
</gene>
<evidence type="ECO:0000313" key="3">
    <source>
        <dbReference type="Proteomes" id="UP000533469"/>
    </source>
</evidence>